<keyword evidence="1" id="KW-1133">Transmembrane helix</keyword>
<reference evidence="2 3" key="1">
    <citation type="submission" date="2019-03" db="EMBL/GenBank/DDBJ databases">
        <title>Genomic Encyclopedia of Archaeal and Bacterial Type Strains, Phase II (KMG-II): from individual species to whole genera.</title>
        <authorList>
            <person name="Goeker M."/>
        </authorList>
    </citation>
    <scope>NUCLEOTIDE SEQUENCE [LARGE SCALE GENOMIC DNA]</scope>
    <source>
        <strain evidence="2 3">RL-C</strain>
    </source>
</reference>
<keyword evidence="3" id="KW-1185">Reference proteome</keyword>
<dbReference type="RefSeq" id="WP_131838480.1">
    <property type="nucleotide sequence ID" value="NZ_SLWB01000003.1"/>
</dbReference>
<evidence type="ECO:0000256" key="1">
    <source>
        <dbReference type="SAM" id="Phobius"/>
    </source>
</evidence>
<evidence type="ECO:0000313" key="2">
    <source>
        <dbReference type="EMBL" id="TCN70620.1"/>
    </source>
</evidence>
<proteinExistence type="predicted"/>
<gene>
    <name evidence="2" type="ORF">CLV25_103140</name>
</gene>
<keyword evidence="1" id="KW-0472">Membrane</keyword>
<name>A0A4V2RQ90_9BACT</name>
<evidence type="ECO:0000313" key="3">
    <source>
        <dbReference type="Proteomes" id="UP000294830"/>
    </source>
</evidence>
<organism evidence="2 3">
    <name type="scientific">Acetobacteroides hydrogenigenes</name>
    <dbReference type="NCBI Taxonomy" id="979970"/>
    <lineage>
        <taxon>Bacteria</taxon>
        <taxon>Pseudomonadati</taxon>
        <taxon>Bacteroidota</taxon>
        <taxon>Bacteroidia</taxon>
        <taxon>Bacteroidales</taxon>
        <taxon>Rikenellaceae</taxon>
        <taxon>Acetobacteroides</taxon>
    </lineage>
</organism>
<keyword evidence="1" id="KW-0812">Transmembrane</keyword>
<dbReference type="EMBL" id="SLWB01000003">
    <property type="protein sequence ID" value="TCN70620.1"/>
    <property type="molecule type" value="Genomic_DNA"/>
</dbReference>
<sequence length="186" mass="21699">MSISTIQTLITILSIYLFLRIYWIQASSASLINMMGIQKHHILNEVDFVNSIQIDRDTIIEALSYLNMVSKLYLNNSINFNMLKTFEGIMIKLLERDDVCLVYEKIFYEFRDVIKTAEPPYINLIYTVDILKRSNILLKKGFPCSLYALRVYPRLKKTAFHFNPGSSYKWQIASNIFLSKKSGVNF</sequence>
<protein>
    <submittedName>
        <fullName evidence="2">Uncharacterized protein</fullName>
    </submittedName>
</protein>
<comment type="caution">
    <text evidence="2">The sequence shown here is derived from an EMBL/GenBank/DDBJ whole genome shotgun (WGS) entry which is preliminary data.</text>
</comment>
<dbReference type="AlphaFoldDB" id="A0A4V2RQ90"/>
<feature type="transmembrane region" description="Helical" evidence="1">
    <location>
        <begin position="6"/>
        <end position="24"/>
    </location>
</feature>
<dbReference type="Proteomes" id="UP000294830">
    <property type="component" value="Unassembled WGS sequence"/>
</dbReference>
<accession>A0A4V2RQ90</accession>